<evidence type="ECO:0000256" key="1">
    <source>
        <dbReference type="SAM" id="MobiDB-lite"/>
    </source>
</evidence>
<dbReference type="OrthoDB" id="3262473at2759"/>
<reference evidence="2" key="1">
    <citation type="journal article" date="2018" name="Genome Biol. Evol.">
        <title>Genomics and development of Lentinus tigrinus, a white-rot wood-decaying mushroom with dimorphic fruiting bodies.</title>
        <authorList>
            <person name="Wu B."/>
            <person name="Xu Z."/>
            <person name="Knudson A."/>
            <person name="Carlson A."/>
            <person name="Chen N."/>
            <person name="Kovaka S."/>
            <person name="LaButti K."/>
            <person name="Lipzen A."/>
            <person name="Pennachio C."/>
            <person name="Riley R."/>
            <person name="Schakwitz W."/>
            <person name="Umezawa K."/>
            <person name="Ohm R.A."/>
            <person name="Grigoriev I.V."/>
            <person name="Nagy L.G."/>
            <person name="Gibbons J."/>
            <person name="Hibbett D."/>
        </authorList>
    </citation>
    <scope>NUCLEOTIDE SEQUENCE [LARGE SCALE GENOMIC DNA]</scope>
    <source>
        <strain evidence="2">ALCF2SS1-6</strain>
    </source>
</reference>
<evidence type="ECO:0000313" key="2">
    <source>
        <dbReference type="EMBL" id="RPD63154.1"/>
    </source>
</evidence>
<protein>
    <submittedName>
        <fullName evidence="2">Uncharacterized protein</fullName>
    </submittedName>
</protein>
<sequence>MLKRQRSTPSFVPDAYTPMNPAIDTFEERVAKRRRQFAPPHSQSMDKGKTPWRPGDSDGEEDVEIHEYAVRPLAPSEQAQRLQQAGEYKHVNTLLHDLHAEQRHRILFSSTSPPEHIPIAHNHPRNHPEFDHPFSSLDKLAPTVPAYGSLPVSPHESAKHMPTFTISIPSKDASPVDHVEVRRVTERYEDTNRLIGPSKVPRVLVP</sequence>
<gene>
    <name evidence="2" type="ORF">L227DRAFT_561846</name>
</gene>
<dbReference type="AlphaFoldDB" id="A0A5C2SIQ2"/>
<evidence type="ECO:0000313" key="3">
    <source>
        <dbReference type="Proteomes" id="UP000313359"/>
    </source>
</evidence>
<organism evidence="2 3">
    <name type="scientific">Lentinus tigrinus ALCF2SS1-6</name>
    <dbReference type="NCBI Taxonomy" id="1328759"/>
    <lineage>
        <taxon>Eukaryota</taxon>
        <taxon>Fungi</taxon>
        <taxon>Dikarya</taxon>
        <taxon>Basidiomycota</taxon>
        <taxon>Agaricomycotina</taxon>
        <taxon>Agaricomycetes</taxon>
        <taxon>Polyporales</taxon>
        <taxon>Polyporaceae</taxon>
        <taxon>Lentinus</taxon>
    </lineage>
</organism>
<name>A0A5C2SIQ2_9APHY</name>
<accession>A0A5C2SIQ2</accession>
<dbReference type="EMBL" id="ML122257">
    <property type="protein sequence ID" value="RPD63154.1"/>
    <property type="molecule type" value="Genomic_DNA"/>
</dbReference>
<keyword evidence="3" id="KW-1185">Reference proteome</keyword>
<feature type="region of interest" description="Disordered" evidence="1">
    <location>
        <begin position="1"/>
        <end position="60"/>
    </location>
</feature>
<dbReference type="Proteomes" id="UP000313359">
    <property type="component" value="Unassembled WGS sequence"/>
</dbReference>
<proteinExistence type="predicted"/>